<gene>
    <name evidence="1" type="ORF">HPB50_006068</name>
</gene>
<evidence type="ECO:0000313" key="1">
    <source>
        <dbReference type="EMBL" id="KAH6937976.1"/>
    </source>
</evidence>
<keyword evidence="2" id="KW-1185">Reference proteome</keyword>
<sequence>MTRTYLSGLNAGTTEPHHTTDTVCSSLAAMQTLQELKSPFNDQLLDEHSTSDSRNHAQLDAVGRDLPLEWPRPRRRDPSAAPSGRPVDTSYQRPIECCPSVTEAIQPLGGVSITGRILELYREPNATQRFYQTSCRESVKGRPCRFVRNKYEIQSRCVQTYSYMYALVREFQSDGPWRLDYIRYRSGCSCQDETRAPHVTLITSHLNIGGDRSQYCHDIAMLTQVRIVLLAAAFLQPLVPAASSKDGCAPTSKDELRERLGPAFNARYMSVDKPPRAEEPSRIYARHTDSVLQSDVPYADSPESEQADDEAYPSFRVDPDFVRDVVSSGGHAGADDKIRARRNLESVDQGEPYGMYPLREEFPWASHRERGGTSSATLRHGGQRGNVKRPRRHDDLKKPWGCDSRVEWLDLGEDRFPRYLRTVRCRGEACWFTHFRCKGRAFTVNVLKRATAQPACEGARSLSGALPKDLREKWVFEERAVTFCCDCSAETDED</sequence>
<protein>
    <submittedName>
        <fullName evidence="1">Uncharacterized protein</fullName>
    </submittedName>
</protein>
<evidence type="ECO:0000313" key="2">
    <source>
        <dbReference type="Proteomes" id="UP000821845"/>
    </source>
</evidence>
<name>A0ACB7SVF4_HYAAI</name>
<dbReference type="Proteomes" id="UP000821845">
    <property type="component" value="Chromosome 2"/>
</dbReference>
<proteinExistence type="predicted"/>
<accession>A0ACB7SVF4</accession>
<reference evidence="1" key="1">
    <citation type="submission" date="2020-05" db="EMBL/GenBank/DDBJ databases">
        <title>Large-scale comparative analyses of tick genomes elucidate their genetic diversity and vector capacities.</title>
        <authorList>
            <person name="Jia N."/>
            <person name="Wang J."/>
            <person name="Shi W."/>
            <person name="Du L."/>
            <person name="Sun Y."/>
            <person name="Zhan W."/>
            <person name="Jiang J."/>
            <person name="Wang Q."/>
            <person name="Zhang B."/>
            <person name="Ji P."/>
            <person name="Sakyi L.B."/>
            <person name="Cui X."/>
            <person name="Yuan T."/>
            <person name="Jiang B."/>
            <person name="Yang W."/>
            <person name="Lam T.T.-Y."/>
            <person name="Chang Q."/>
            <person name="Ding S."/>
            <person name="Wang X."/>
            <person name="Zhu J."/>
            <person name="Ruan X."/>
            <person name="Zhao L."/>
            <person name="Wei J."/>
            <person name="Que T."/>
            <person name="Du C."/>
            <person name="Cheng J."/>
            <person name="Dai P."/>
            <person name="Han X."/>
            <person name="Huang E."/>
            <person name="Gao Y."/>
            <person name="Liu J."/>
            <person name="Shao H."/>
            <person name="Ye R."/>
            <person name="Li L."/>
            <person name="Wei W."/>
            <person name="Wang X."/>
            <person name="Wang C."/>
            <person name="Yang T."/>
            <person name="Huo Q."/>
            <person name="Li W."/>
            <person name="Guo W."/>
            <person name="Chen H."/>
            <person name="Zhou L."/>
            <person name="Ni X."/>
            <person name="Tian J."/>
            <person name="Zhou Y."/>
            <person name="Sheng Y."/>
            <person name="Liu T."/>
            <person name="Pan Y."/>
            <person name="Xia L."/>
            <person name="Li J."/>
            <person name="Zhao F."/>
            <person name="Cao W."/>
        </authorList>
    </citation>
    <scope>NUCLEOTIDE SEQUENCE</scope>
    <source>
        <strain evidence="1">Hyas-2018</strain>
    </source>
</reference>
<organism evidence="1 2">
    <name type="scientific">Hyalomma asiaticum</name>
    <name type="common">Tick</name>
    <dbReference type="NCBI Taxonomy" id="266040"/>
    <lineage>
        <taxon>Eukaryota</taxon>
        <taxon>Metazoa</taxon>
        <taxon>Ecdysozoa</taxon>
        <taxon>Arthropoda</taxon>
        <taxon>Chelicerata</taxon>
        <taxon>Arachnida</taxon>
        <taxon>Acari</taxon>
        <taxon>Parasitiformes</taxon>
        <taxon>Ixodida</taxon>
        <taxon>Ixodoidea</taxon>
        <taxon>Ixodidae</taxon>
        <taxon>Hyalomminae</taxon>
        <taxon>Hyalomma</taxon>
    </lineage>
</organism>
<comment type="caution">
    <text evidence="1">The sequence shown here is derived from an EMBL/GenBank/DDBJ whole genome shotgun (WGS) entry which is preliminary data.</text>
</comment>
<dbReference type="EMBL" id="CM023482">
    <property type="protein sequence ID" value="KAH6937976.1"/>
    <property type="molecule type" value="Genomic_DNA"/>
</dbReference>